<reference evidence="2" key="1">
    <citation type="submission" date="2016-10" db="EMBL/GenBank/DDBJ databases">
        <authorList>
            <person name="Varghese N."/>
            <person name="Submissions S."/>
        </authorList>
    </citation>
    <scope>NUCLEOTIDE SEQUENCE [LARGE SCALE GENOMIC DNA]</scope>
    <source>
        <strain evidence="2">DSM 45962</strain>
    </source>
</reference>
<name>A0A1I1U622_9ACTN</name>
<evidence type="ECO:0000313" key="1">
    <source>
        <dbReference type="EMBL" id="SFD66134.1"/>
    </source>
</evidence>
<protein>
    <submittedName>
        <fullName evidence="1">Uncharacterized protein</fullName>
    </submittedName>
</protein>
<proteinExistence type="predicted"/>
<dbReference type="AlphaFoldDB" id="A0A1I1U622"/>
<keyword evidence="2" id="KW-1185">Reference proteome</keyword>
<accession>A0A1I1U622</accession>
<organism evidence="1 2">
    <name type="scientific">Klenkia taihuensis</name>
    <dbReference type="NCBI Taxonomy" id="1225127"/>
    <lineage>
        <taxon>Bacteria</taxon>
        <taxon>Bacillati</taxon>
        <taxon>Actinomycetota</taxon>
        <taxon>Actinomycetes</taxon>
        <taxon>Geodermatophilales</taxon>
        <taxon>Geodermatophilaceae</taxon>
        <taxon>Klenkia</taxon>
    </lineage>
</organism>
<sequence length="345" mass="36247">MAGLAGAAADSLAVLHSQSTLSSRWAVATLMADAVTPLAAVLQPTAAAATQRVEQVERWSLRVQQTAALHPPSSVDAALLDRPLAGAERITGRGPVDVVPDAVAVLLRATSATAHLPSVAEVLTYAVAAETVTALAQQLDTSAPLGTGHLAAPGWRAVREALRPYDDGSRRPQPYAPPPVIAAVRLQQSLTSAPPEVLLGDQAVRGVVAAAAQHMPTLAVQLLYRTVRTWADDGSLVAFARDLPPREDRLAPYLRGYQPAGLVRANAADLQPVVGALHNARLLSLAVAVRIDEAHPPGFPRRAQAANAEMLRRPEAAGALEAASREAARQVLLGRQRPQGHTRAR</sequence>
<dbReference type="Proteomes" id="UP000199022">
    <property type="component" value="Unassembled WGS sequence"/>
</dbReference>
<dbReference type="STRING" id="1225127.SAMN05661030_3930"/>
<evidence type="ECO:0000313" key="2">
    <source>
        <dbReference type="Proteomes" id="UP000199022"/>
    </source>
</evidence>
<dbReference type="EMBL" id="FOMD01000005">
    <property type="protein sequence ID" value="SFD66134.1"/>
    <property type="molecule type" value="Genomic_DNA"/>
</dbReference>
<gene>
    <name evidence="1" type="ORF">SAMN05661030_3930</name>
</gene>